<reference evidence="2 3" key="1">
    <citation type="submission" date="2024-04" db="EMBL/GenBank/DDBJ databases">
        <title>Tritrichomonas musculus Genome.</title>
        <authorList>
            <person name="Alves-Ferreira E."/>
            <person name="Grigg M."/>
            <person name="Lorenzi H."/>
            <person name="Galac M."/>
        </authorList>
    </citation>
    <scope>NUCLEOTIDE SEQUENCE [LARGE SCALE GENOMIC DNA]</scope>
    <source>
        <strain evidence="2 3">EAF2021</strain>
    </source>
</reference>
<feature type="coiled-coil region" evidence="1">
    <location>
        <begin position="109"/>
        <end position="147"/>
    </location>
</feature>
<evidence type="ECO:0000313" key="2">
    <source>
        <dbReference type="EMBL" id="KAK8835968.1"/>
    </source>
</evidence>
<gene>
    <name evidence="2" type="ORF">M9Y10_040165</name>
</gene>
<proteinExistence type="predicted"/>
<evidence type="ECO:0000256" key="1">
    <source>
        <dbReference type="SAM" id="Coils"/>
    </source>
</evidence>
<dbReference type="Proteomes" id="UP001470230">
    <property type="component" value="Unassembled WGS sequence"/>
</dbReference>
<keyword evidence="3" id="KW-1185">Reference proteome</keyword>
<name>A0ABR2GQS1_9EUKA</name>
<evidence type="ECO:0000313" key="3">
    <source>
        <dbReference type="Proteomes" id="UP001470230"/>
    </source>
</evidence>
<dbReference type="EMBL" id="JAPFFF010000071">
    <property type="protein sequence ID" value="KAK8835968.1"/>
    <property type="molecule type" value="Genomic_DNA"/>
</dbReference>
<sequence>MREMRTTTLYNIFKHEKRQLKNHERAYEFIKEVVKSGKESNCVLLKTLEGIEMSEKSIEEAFCNIEKNYGFLPEFNLSFISDIKSQMNTIMNQQIQMMNSINSMLNENIDSIQDNYLLLSQKIDESNNKMNEKIDKLITENEKTKNDIVIFKKLF</sequence>
<organism evidence="2 3">
    <name type="scientific">Tritrichomonas musculus</name>
    <dbReference type="NCBI Taxonomy" id="1915356"/>
    <lineage>
        <taxon>Eukaryota</taxon>
        <taxon>Metamonada</taxon>
        <taxon>Parabasalia</taxon>
        <taxon>Tritrichomonadida</taxon>
        <taxon>Tritrichomonadidae</taxon>
        <taxon>Tritrichomonas</taxon>
    </lineage>
</organism>
<accession>A0ABR2GQS1</accession>
<comment type="caution">
    <text evidence="2">The sequence shown here is derived from an EMBL/GenBank/DDBJ whole genome shotgun (WGS) entry which is preliminary data.</text>
</comment>
<keyword evidence="1" id="KW-0175">Coiled coil</keyword>
<protein>
    <submittedName>
        <fullName evidence="2">Uncharacterized protein</fullName>
    </submittedName>
</protein>